<gene>
    <name evidence="1" type="ORF">MTR64_03425</name>
</gene>
<proteinExistence type="predicted"/>
<sequence length="64" mass="7388">MSPTMDAARQKVSSDGEEIRREKVKIRWQYQPVEGGPRFEVGTYGSRKGVMKSKLLHVAMDWTF</sequence>
<name>A0ABT0AXT9_9SPHN</name>
<evidence type="ECO:0000313" key="2">
    <source>
        <dbReference type="Proteomes" id="UP001162880"/>
    </source>
</evidence>
<keyword evidence="2" id="KW-1185">Reference proteome</keyword>
<dbReference type="Proteomes" id="UP001162880">
    <property type="component" value="Unassembled WGS sequence"/>
</dbReference>
<accession>A0ABT0AXT9</accession>
<dbReference type="EMBL" id="JALHLE010000004">
    <property type="protein sequence ID" value="MCJ2177597.1"/>
    <property type="molecule type" value="Genomic_DNA"/>
</dbReference>
<dbReference type="RefSeq" id="WP_243990804.1">
    <property type="nucleotide sequence ID" value="NZ_JALHLE010000004.1"/>
</dbReference>
<reference evidence="1" key="1">
    <citation type="submission" date="2022-03" db="EMBL/GenBank/DDBJ databases">
        <title>Identification of a novel bacterium isolated from mangrove sediments.</title>
        <authorList>
            <person name="Pan X."/>
        </authorList>
    </citation>
    <scope>NUCLEOTIDE SEQUENCE</scope>
    <source>
        <strain evidence="1">B2580</strain>
    </source>
</reference>
<evidence type="ECO:0000313" key="1">
    <source>
        <dbReference type="EMBL" id="MCJ2177597.1"/>
    </source>
</evidence>
<protein>
    <submittedName>
        <fullName evidence="1">Uncharacterized protein</fullName>
    </submittedName>
</protein>
<organism evidence="1 2">
    <name type="scientific">Novosphingobium album</name>
    <name type="common">ex Hu et al. 2023</name>
    <dbReference type="NCBI Taxonomy" id="2930093"/>
    <lineage>
        <taxon>Bacteria</taxon>
        <taxon>Pseudomonadati</taxon>
        <taxon>Pseudomonadota</taxon>
        <taxon>Alphaproteobacteria</taxon>
        <taxon>Sphingomonadales</taxon>
        <taxon>Sphingomonadaceae</taxon>
        <taxon>Novosphingobium</taxon>
    </lineage>
</organism>
<comment type="caution">
    <text evidence="1">The sequence shown here is derived from an EMBL/GenBank/DDBJ whole genome shotgun (WGS) entry which is preliminary data.</text>
</comment>